<dbReference type="GO" id="GO:0008990">
    <property type="term" value="F:rRNA (guanine-N2-)-methyltransferase activity"/>
    <property type="evidence" value="ECO:0007669"/>
    <property type="project" value="UniProtKB-UniRule"/>
</dbReference>
<evidence type="ECO:0000313" key="4">
    <source>
        <dbReference type="Proteomes" id="UP000218896"/>
    </source>
</evidence>
<proteinExistence type="inferred from homology"/>
<keyword evidence="1 3" id="KW-0808">Transferase</keyword>
<reference evidence="3 4" key="1">
    <citation type="submission" date="2017-08" db="EMBL/GenBank/DDBJ databases">
        <title>Halovibrio sewagensis sp. nov., isolated from wastewater of high salinity.</title>
        <authorList>
            <person name="Dong X."/>
            <person name="Zhang G."/>
        </authorList>
    </citation>
    <scope>NUCLEOTIDE SEQUENCE [LARGE SCALE GENOMIC DNA]</scope>
    <source>
        <strain evidence="3 4">YL5-2</strain>
    </source>
</reference>
<keyword evidence="4" id="KW-1185">Reference proteome</keyword>
<gene>
    <name evidence="1" type="primary">rsmJ</name>
    <name evidence="3" type="ORF">CK501_10645</name>
</gene>
<dbReference type="Gene3D" id="3.40.50.150">
    <property type="entry name" value="Vaccinia Virus protein VP39"/>
    <property type="match status" value="1"/>
</dbReference>
<keyword evidence="1" id="KW-0698">rRNA processing</keyword>
<comment type="caution">
    <text evidence="1">Lacks conserved residue(s) required for the propagation of feature annotation.</text>
</comment>
<comment type="subcellular location">
    <subcellularLocation>
        <location evidence="1">Cytoplasm</location>
    </subcellularLocation>
</comment>
<comment type="similarity">
    <text evidence="1">Belongs to the methyltransferase superfamily. RsmJ family.</text>
</comment>
<dbReference type="EMBL" id="NSKD01000004">
    <property type="protein sequence ID" value="PAU80100.1"/>
    <property type="molecule type" value="Genomic_DNA"/>
</dbReference>
<dbReference type="EC" id="2.1.1.242" evidence="1"/>
<dbReference type="InterPro" id="IPR029063">
    <property type="entry name" value="SAM-dependent_MTases_sf"/>
</dbReference>
<dbReference type="InterPro" id="IPR007536">
    <property type="entry name" value="16SrRNA_methylTrfase_J"/>
</dbReference>
<accession>A0A2A2F5N1</accession>
<dbReference type="PANTHER" id="PTHR36112">
    <property type="entry name" value="RIBOSOMAL RNA SMALL SUBUNIT METHYLTRANSFERASE J"/>
    <property type="match status" value="1"/>
</dbReference>
<keyword evidence="1" id="KW-0963">Cytoplasm</keyword>
<organism evidence="3 4">
    <name type="scientific">Halovibrio salipaludis</name>
    <dbReference type="NCBI Taxonomy" id="2032626"/>
    <lineage>
        <taxon>Bacteria</taxon>
        <taxon>Pseudomonadati</taxon>
        <taxon>Pseudomonadota</taxon>
        <taxon>Gammaproteobacteria</taxon>
        <taxon>Oceanospirillales</taxon>
        <taxon>Halomonadaceae</taxon>
        <taxon>Halovibrio</taxon>
    </lineage>
</organism>
<dbReference type="OrthoDB" id="3191794at2"/>
<dbReference type="AlphaFoldDB" id="A0A2A2F5N1"/>
<dbReference type="Proteomes" id="UP000218896">
    <property type="component" value="Unassembled WGS sequence"/>
</dbReference>
<protein>
    <recommendedName>
        <fullName evidence="1">Ribosomal RNA small subunit methyltransferase J</fullName>
        <ecNumber evidence="1">2.1.1.242</ecNumber>
    </recommendedName>
    <alternativeName>
        <fullName evidence="1">16S rRNA m2G1516 methyltransferase</fullName>
    </alternativeName>
    <alternativeName>
        <fullName evidence="1">rRNA (guanine-N(2)-)-methyltransferase</fullName>
    </alternativeName>
</protein>
<feature type="region of interest" description="Disordered" evidence="2">
    <location>
        <begin position="230"/>
        <end position="262"/>
    </location>
</feature>
<comment type="caution">
    <text evidence="3">The sequence shown here is derived from an EMBL/GenBank/DDBJ whole genome shotgun (WGS) entry which is preliminary data.</text>
</comment>
<comment type="function">
    <text evidence="1">Specifically methylates the guanosine in position 1516 of 16S rRNA.</text>
</comment>
<keyword evidence="1 3" id="KW-0489">Methyltransferase</keyword>
<feature type="compositionally biased region" description="Basic and acidic residues" evidence="2">
    <location>
        <begin position="249"/>
        <end position="262"/>
    </location>
</feature>
<dbReference type="HAMAP" id="MF_01523">
    <property type="entry name" value="16SrRNA_methyltr_J"/>
    <property type="match status" value="1"/>
</dbReference>
<evidence type="ECO:0000313" key="3">
    <source>
        <dbReference type="EMBL" id="PAU80100.1"/>
    </source>
</evidence>
<evidence type="ECO:0000256" key="1">
    <source>
        <dbReference type="HAMAP-Rule" id="MF_01523"/>
    </source>
</evidence>
<evidence type="ECO:0000256" key="2">
    <source>
        <dbReference type="SAM" id="MobiDB-lite"/>
    </source>
</evidence>
<dbReference type="SUPFAM" id="SSF53335">
    <property type="entry name" value="S-adenosyl-L-methionine-dependent methyltransferases"/>
    <property type="match status" value="1"/>
</dbReference>
<dbReference type="CDD" id="cd02440">
    <property type="entry name" value="AdoMet_MTases"/>
    <property type="match status" value="1"/>
</dbReference>
<feature type="binding site" evidence="1">
    <location>
        <position position="182"/>
    </location>
    <ligand>
        <name>S-adenosyl-L-methionine</name>
        <dbReference type="ChEBI" id="CHEBI:59789"/>
    </ligand>
</feature>
<dbReference type="PANTHER" id="PTHR36112:SF1">
    <property type="entry name" value="RIBOSOMAL RNA SMALL SUBUNIT METHYLTRANSFERASE J"/>
    <property type="match status" value="1"/>
</dbReference>
<keyword evidence="1" id="KW-0949">S-adenosyl-L-methionine</keyword>
<dbReference type="Pfam" id="PF04445">
    <property type="entry name" value="SAM_MT"/>
    <property type="match status" value="1"/>
</dbReference>
<comment type="catalytic activity">
    <reaction evidence="1">
        <text>guanosine(1516) in 16S rRNA + S-adenosyl-L-methionine = N(2)-methylguanosine(1516) in 16S rRNA + S-adenosyl-L-homocysteine + H(+)</text>
        <dbReference type="Rhea" id="RHEA:43220"/>
        <dbReference type="Rhea" id="RHEA-COMP:10412"/>
        <dbReference type="Rhea" id="RHEA-COMP:10413"/>
        <dbReference type="ChEBI" id="CHEBI:15378"/>
        <dbReference type="ChEBI" id="CHEBI:57856"/>
        <dbReference type="ChEBI" id="CHEBI:59789"/>
        <dbReference type="ChEBI" id="CHEBI:74269"/>
        <dbReference type="ChEBI" id="CHEBI:74481"/>
        <dbReference type="EC" id="2.1.1.242"/>
    </reaction>
</comment>
<feature type="binding site" evidence="1">
    <location>
        <begin position="129"/>
        <end position="130"/>
    </location>
    <ligand>
        <name>S-adenosyl-L-methionine</name>
        <dbReference type="ChEBI" id="CHEBI:59789"/>
    </ligand>
</feature>
<name>A0A2A2F5N1_9GAMM</name>
<dbReference type="GO" id="GO:0005737">
    <property type="term" value="C:cytoplasm"/>
    <property type="evidence" value="ECO:0007669"/>
    <property type="project" value="UniProtKB-SubCell"/>
</dbReference>
<sequence length="262" mass="28072">MMVAELQVAAAGPEWLPVAAEVAQRLGLECLPEPVDRPAKVASPALLVLVSGEGVSLQATGKKAPGPVRVDWVHGRSGHRRRQGGAELLVKAIGVGRASRPLRILDATAGLGEDALVLAGFDCELMLFERSPVIAELLADGMARAAQEPALSDRLARMQLERGDATRWLADHPEAVDVVYLDPMFPEKRNSAAVRKEMQLARSVVGDDGDAAVLLETGLTAARHRVVVKRPRRADPLPGPEPATSVEGRSSRFDVYSRRALP</sequence>